<dbReference type="Pfam" id="PF04811">
    <property type="entry name" value="Sec23_trunk"/>
    <property type="match status" value="1"/>
</dbReference>
<comment type="subcellular location">
    <subcellularLocation>
        <location evidence="2">Cytoplasmic vesicle</location>
        <location evidence="2">COPII-coated vesicle membrane</location>
        <topology evidence="2">Peripheral membrane protein</topology>
        <orientation evidence="2">Cytoplasmic side</orientation>
    </subcellularLocation>
    <subcellularLocation>
        <location evidence="3">Endoplasmic reticulum membrane</location>
        <topology evidence="3">Peripheral membrane protein</topology>
        <orientation evidence="3">Cytoplasmic side</orientation>
    </subcellularLocation>
    <subcellularLocation>
        <location evidence="1">Golgi apparatus membrane</location>
        <topology evidence="1">Peripheral membrane protein</topology>
        <orientation evidence="1">Cytoplasmic side</orientation>
    </subcellularLocation>
</comment>
<dbReference type="GO" id="GO:0000149">
    <property type="term" value="F:SNARE binding"/>
    <property type="evidence" value="ECO:0007669"/>
    <property type="project" value="TreeGrafter"/>
</dbReference>
<keyword evidence="7" id="KW-0653">Protein transport</keyword>
<dbReference type="GO" id="GO:0070971">
    <property type="term" value="C:endoplasmic reticulum exit site"/>
    <property type="evidence" value="ECO:0007669"/>
    <property type="project" value="TreeGrafter"/>
</dbReference>
<evidence type="ECO:0000256" key="1">
    <source>
        <dbReference type="ARBA" id="ARBA00004255"/>
    </source>
</evidence>
<name>A0A165G5G2_XYLHT</name>
<evidence type="ECO:0000256" key="5">
    <source>
        <dbReference type="ARBA" id="ARBA00022448"/>
    </source>
</evidence>
<feature type="domain" description="Gelsolin-like" evidence="11">
    <location>
        <begin position="881"/>
        <end position="955"/>
    </location>
</feature>
<evidence type="ECO:0000256" key="3">
    <source>
        <dbReference type="ARBA" id="ARBA00004397"/>
    </source>
</evidence>
<dbReference type="AlphaFoldDB" id="A0A165G5G2"/>
<dbReference type="Gene3D" id="2.60.40.1670">
    <property type="entry name" value="beta-sandwich domain of Sec23/24"/>
    <property type="match status" value="1"/>
</dbReference>
<gene>
    <name evidence="16" type="ORF">L228DRAFT_256305</name>
</gene>
<evidence type="ECO:0000256" key="6">
    <source>
        <dbReference type="ARBA" id="ARBA00022892"/>
    </source>
</evidence>
<dbReference type="InterPro" id="IPR029006">
    <property type="entry name" value="ADF-H/Gelsolin-like_dom_sf"/>
</dbReference>
<feature type="region of interest" description="Disordered" evidence="10">
    <location>
        <begin position="202"/>
        <end position="233"/>
    </location>
</feature>
<evidence type="ECO:0000313" key="17">
    <source>
        <dbReference type="Proteomes" id="UP000076632"/>
    </source>
</evidence>
<dbReference type="InterPro" id="IPR006896">
    <property type="entry name" value="Sec23/24_trunk_dom"/>
</dbReference>
<dbReference type="PANTHER" id="PTHR13803:SF4">
    <property type="entry name" value="SECRETORY 24CD, ISOFORM C"/>
    <property type="match status" value="1"/>
</dbReference>
<dbReference type="Gene3D" id="1.20.120.730">
    <property type="entry name" value="Sec23/Sec24 helical domain"/>
    <property type="match status" value="1"/>
</dbReference>
<dbReference type="SUPFAM" id="SSF81995">
    <property type="entry name" value="beta-sandwich domain of Sec23/24"/>
    <property type="match status" value="1"/>
</dbReference>
<evidence type="ECO:0000256" key="8">
    <source>
        <dbReference type="ARBA" id="ARBA00023329"/>
    </source>
</evidence>
<dbReference type="OrthoDB" id="49016at2759"/>
<dbReference type="Gene3D" id="3.40.20.10">
    <property type="entry name" value="Severin"/>
    <property type="match status" value="1"/>
</dbReference>
<feature type="domain" description="Zinc finger Sec23/Sec24-type" evidence="12">
    <location>
        <begin position="323"/>
        <end position="361"/>
    </location>
</feature>
<dbReference type="EMBL" id="KV407460">
    <property type="protein sequence ID" value="KZF21760.1"/>
    <property type="molecule type" value="Genomic_DNA"/>
</dbReference>
<comment type="function">
    <text evidence="9">Component of the coat protein complex II (COPII) which promotes the formation of transport vesicles from the endoplasmic reticulum (ER). The coat has two main functions, the physical deformation of the endoplasmic reticulum membrane into vesicles and the selection of cargo molecules.</text>
</comment>
<feature type="domain" description="Sec23/Sec24 trunk" evidence="13">
    <location>
        <begin position="402"/>
        <end position="652"/>
    </location>
</feature>
<feature type="region of interest" description="Disordered" evidence="10">
    <location>
        <begin position="129"/>
        <end position="182"/>
    </location>
</feature>
<dbReference type="Pfam" id="PF08033">
    <property type="entry name" value="Sec23_BS"/>
    <property type="match status" value="1"/>
</dbReference>
<dbReference type="SUPFAM" id="SSF82919">
    <property type="entry name" value="Zn-finger domain of Sec23/24"/>
    <property type="match status" value="1"/>
</dbReference>
<dbReference type="InterPro" id="IPR036175">
    <property type="entry name" value="Sec23/24_helical_dom_sf"/>
</dbReference>
<dbReference type="InterPro" id="IPR006895">
    <property type="entry name" value="Znf_Sec23_Sec24"/>
</dbReference>
<accession>A0A165G5G2</accession>
<feature type="region of interest" description="Disordered" evidence="10">
    <location>
        <begin position="36"/>
        <end position="65"/>
    </location>
</feature>
<evidence type="ECO:0000259" key="13">
    <source>
        <dbReference type="Pfam" id="PF04811"/>
    </source>
</evidence>
<dbReference type="STRING" id="1328760.A0A165G5G2"/>
<dbReference type="GO" id="GO:0005789">
    <property type="term" value="C:endoplasmic reticulum membrane"/>
    <property type="evidence" value="ECO:0007669"/>
    <property type="project" value="UniProtKB-SubCell"/>
</dbReference>
<dbReference type="GO" id="GO:0000139">
    <property type="term" value="C:Golgi membrane"/>
    <property type="evidence" value="ECO:0007669"/>
    <property type="project" value="UniProtKB-SubCell"/>
</dbReference>
<feature type="domain" description="Sec23/Sec24 helical" evidence="14">
    <location>
        <begin position="754"/>
        <end position="853"/>
    </location>
</feature>
<sequence>MSDFQMYHALGQGDPNGDPNHPGVQGQVPTQQFHAASSPYSVGLSEHNQPSPNVSQHYQSPQYTGQQQYASHTAAQGYFPEQPLAPHGGVASDGKMVQQTGGLAMGGEAHGSVRPHKKKDRHAYHNLEPAGSSQAFNGVPANGLGSPSQFLSSTAPAAQIPTTPYSPGLAAPGAPQVPGIPSGSFAPIAGHPSVPQFAAPPNFAGAHQPIAAGPTSGSQQNRVDPEQIPSIPRSRDVPAQYYLDHVYPTMEHHLPPPAAVSYISYDQGNASPKLARLSLNNIPSTLEALSSTGLPLGLILQPLGPLQPGEQTIPVLDFGETGPPRCRRCRTYINPFMTFRSGGNTLVCNMCTFPNEVSPEYFAPTDPSGVRVDRTQRPELTMGTVEFMVPKEYWAKEPIGLRWLFLIDVSQEALNKGFLEAFCEGILGALYGEADDATEAEKAEGRSGKGQLPAGSKIGIITFDKEIHFYNLKSNLEQAQMMVMTDIEDPFVPLSEGLFVDPQESKSVITSLLTQIPALFSQVKNPEPALLPTLNAALSALSSTGGKIVCSLSSLPTWGPGRLFLRDNQKVHHTDAEKKLFTTEHPGFRKTASKMVECGVGVDMFLAAAGGGYLDVATVGHISSFTGGETFYYSNFHAPRDCLKLSKEIKHSVTRETGYQALMKVRCSNGLQVSSYHGNFVQHSFGADLEFGVIDEDKSIAVLFSYDGKLDPKLDAHFQSALLYTTATGERRVRCSNVVASVSEGGTEVMRFIDQDAVVNIIAKEAASRMTERTLKEIRGGITEKTVDILAGYRKNFSGSHPPGQLVLPENLKEFSMYILSLLKSRAFKGGQEPSDRRVHDMRMIKSMGVLELSLYLYPRIIPIHNLHDQDGFPNENGHLRMPPTIRASFSRIEEGGAYIVDNGQVCLLWIHSQVSPNLLVDLFGESYTSLQSLDPQLSSLPILETHLNAQVRNILQYLSIVRGSKALTIQLARQGFDGSEYEFARLLVEDRNNEAQSYVDWLVHVHRQIQLELAGHRKKDESLDNLSTSFAAMRAFY</sequence>
<dbReference type="Gene3D" id="2.30.30.380">
    <property type="entry name" value="Zn-finger domain of Sec23/24"/>
    <property type="match status" value="1"/>
</dbReference>
<evidence type="ECO:0000256" key="7">
    <source>
        <dbReference type="ARBA" id="ARBA00022927"/>
    </source>
</evidence>
<dbReference type="InterPro" id="IPR036180">
    <property type="entry name" value="Gelsolin-like_dom_sf"/>
</dbReference>
<dbReference type="SUPFAM" id="SSF81811">
    <property type="entry name" value="Helical domain of Sec23/24"/>
    <property type="match status" value="1"/>
</dbReference>
<dbReference type="InterPro" id="IPR036465">
    <property type="entry name" value="vWFA_dom_sf"/>
</dbReference>
<proteinExistence type="inferred from homology"/>
<evidence type="ECO:0000259" key="14">
    <source>
        <dbReference type="Pfam" id="PF04815"/>
    </source>
</evidence>
<keyword evidence="6" id="KW-0931">ER-Golgi transport</keyword>
<comment type="similarity">
    <text evidence="4">Belongs to the SEC23/SEC24 family. SEC24 subfamily.</text>
</comment>
<dbReference type="GO" id="GO:0006886">
    <property type="term" value="P:intracellular protein transport"/>
    <property type="evidence" value="ECO:0007669"/>
    <property type="project" value="InterPro"/>
</dbReference>
<dbReference type="GO" id="GO:0090110">
    <property type="term" value="P:COPII-coated vesicle cargo loading"/>
    <property type="evidence" value="ECO:0007669"/>
    <property type="project" value="TreeGrafter"/>
</dbReference>
<reference evidence="16 17" key="1">
    <citation type="journal article" date="2016" name="Fungal Biol.">
        <title>The genome of Xylona heveae provides a window into fungal endophytism.</title>
        <authorList>
            <person name="Gazis R."/>
            <person name="Kuo A."/>
            <person name="Riley R."/>
            <person name="LaButti K."/>
            <person name="Lipzen A."/>
            <person name="Lin J."/>
            <person name="Amirebrahimi M."/>
            <person name="Hesse C.N."/>
            <person name="Spatafora J.W."/>
            <person name="Henrissat B."/>
            <person name="Hainaut M."/>
            <person name="Grigoriev I.V."/>
            <person name="Hibbett D.S."/>
        </authorList>
    </citation>
    <scope>NUCLEOTIDE SEQUENCE [LARGE SCALE GENOMIC DNA]</scope>
    <source>
        <strain evidence="16 17">TC161</strain>
    </source>
</reference>
<feature type="domain" description="Sec23/Sec24 beta-sandwich" evidence="15">
    <location>
        <begin position="658"/>
        <end position="742"/>
    </location>
</feature>
<dbReference type="InterPro" id="IPR036174">
    <property type="entry name" value="Znf_Sec23_Sec24_sf"/>
</dbReference>
<dbReference type="PANTHER" id="PTHR13803">
    <property type="entry name" value="SEC24-RELATED PROTEIN"/>
    <property type="match status" value="1"/>
</dbReference>
<dbReference type="InterPro" id="IPR006900">
    <property type="entry name" value="Sec23/24_helical_dom"/>
</dbReference>
<dbReference type="SUPFAM" id="SSF82754">
    <property type="entry name" value="C-terminal, gelsolin-like domain of Sec23/24"/>
    <property type="match status" value="1"/>
</dbReference>
<dbReference type="GO" id="GO:0008270">
    <property type="term" value="F:zinc ion binding"/>
    <property type="evidence" value="ECO:0007669"/>
    <property type="project" value="InterPro"/>
</dbReference>
<dbReference type="GeneID" id="28899054"/>
<dbReference type="SUPFAM" id="SSF53300">
    <property type="entry name" value="vWA-like"/>
    <property type="match status" value="1"/>
</dbReference>
<dbReference type="InterPro" id="IPR007123">
    <property type="entry name" value="Gelsolin-like_dom"/>
</dbReference>
<evidence type="ECO:0000256" key="10">
    <source>
        <dbReference type="SAM" id="MobiDB-lite"/>
    </source>
</evidence>
<dbReference type="Proteomes" id="UP000076632">
    <property type="component" value="Unassembled WGS sequence"/>
</dbReference>
<dbReference type="Pfam" id="PF04810">
    <property type="entry name" value="zf-Sec23_Sec24"/>
    <property type="match status" value="1"/>
</dbReference>
<dbReference type="InterPro" id="IPR012990">
    <property type="entry name" value="Beta-sandwich_Sec23_24"/>
</dbReference>
<dbReference type="OMA" id="INPFMTF"/>
<evidence type="ECO:0000259" key="11">
    <source>
        <dbReference type="Pfam" id="PF00626"/>
    </source>
</evidence>
<dbReference type="InterPro" id="IPR050550">
    <property type="entry name" value="SEC23_SEC24_subfamily"/>
</dbReference>
<dbReference type="RefSeq" id="XP_018187315.1">
    <property type="nucleotide sequence ID" value="XM_018333917.1"/>
</dbReference>
<keyword evidence="5" id="KW-0813">Transport</keyword>
<evidence type="ECO:0000256" key="9">
    <source>
        <dbReference type="ARBA" id="ARBA00025471"/>
    </source>
</evidence>
<protein>
    <submittedName>
        <fullName evidence="16">Sec23/Sec24 family protein</fullName>
    </submittedName>
</protein>
<keyword evidence="17" id="KW-1185">Reference proteome</keyword>
<evidence type="ECO:0000256" key="2">
    <source>
        <dbReference type="ARBA" id="ARBA00004299"/>
    </source>
</evidence>
<feature type="compositionally biased region" description="Polar residues" evidence="10">
    <location>
        <begin position="145"/>
        <end position="165"/>
    </location>
</feature>
<evidence type="ECO:0000259" key="12">
    <source>
        <dbReference type="Pfam" id="PF04810"/>
    </source>
</evidence>
<evidence type="ECO:0000313" key="16">
    <source>
        <dbReference type="EMBL" id="KZF21760.1"/>
    </source>
</evidence>
<evidence type="ECO:0000256" key="4">
    <source>
        <dbReference type="ARBA" id="ARBA00008334"/>
    </source>
</evidence>
<dbReference type="FunCoup" id="A0A165G5G2">
    <property type="interactions" value="126"/>
</dbReference>
<dbReference type="Gene3D" id="3.40.50.410">
    <property type="entry name" value="von Willebrand factor, type A domain"/>
    <property type="match status" value="1"/>
</dbReference>
<dbReference type="Pfam" id="PF00626">
    <property type="entry name" value="Gelsolin"/>
    <property type="match status" value="1"/>
</dbReference>
<dbReference type="Pfam" id="PF04815">
    <property type="entry name" value="Sec23_helical"/>
    <property type="match status" value="1"/>
</dbReference>
<dbReference type="InParanoid" id="A0A165G5G2"/>
<organism evidence="16 17">
    <name type="scientific">Xylona heveae (strain CBS 132557 / TC161)</name>
    <dbReference type="NCBI Taxonomy" id="1328760"/>
    <lineage>
        <taxon>Eukaryota</taxon>
        <taxon>Fungi</taxon>
        <taxon>Dikarya</taxon>
        <taxon>Ascomycota</taxon>
        <taxon>Pezizomycotina</taxon>
        <taxon>Xylonomycetes</taxon>
        <taxon>Xylonales</taxon>
        <taxon>Xylonaceae</taxon>
        <taxon>Xylona</taxon>
    </lineage>
</organism>
<dbReference type="GO" id="GO:0030127">
    <property type="term" value="C:COPII vesicle coat"/>
    <property type="evidence" value="ECO:0007669"/>
    <property type="project" value="InterPro"/>
</dbReference>
<keyword evidence="8" id="KW-0968">Cytoplasmic vesicle</keyword>
<evidence type="ECO:0000259" key="15">
    <source>
        <dbReference type="Pfam" id="PF08033"/>
    </source>
</evidence>